<evidence type="ECO:0000256" key="1">
    <source>
        <dbReference type="SAM" id="MobiDB-lite"/>
    </source>
</evidence>
<comment type="caution">
    <text evidence="2">The sequence shown here is derived from an EMBL/GenBank/DDBJ whole genome shotgun (WGS) entry which is preliminary data.</text>
</comment>
<name>T1CL17_9ZZZZ</name>
<dbReference type="AlphaFoldDB" id="T1CL17"/>
<reference evidence="2" key="2">
    <citation type="journal article" date="2014" name="ISME J.">
        <title>Microbial stratification in low pH oxic and suboxic macroscopic growths along an acid mine drainage.</title>
        <authorList>
            <person name="Mendez-Garcia C."/>
            <person name="Mesa V."/>
            <person name="Sprenger R.R."/>
            <person name="Richter M."/>
            <person name="Diez M.S."/>
            <person name="Solano J."/>
            <person name="Bargiela R."/>
            <person name="Golyshina O.V."/>
            <person name="Manteca A."/>
            <person name="Ramos J.L."/>
            <person name="Gallego J.R."/>
            <person name="Llorente I."/>
            <person name="Martins Dos Santos V.A."/>
            <person name="Jensen O.N."/>
            <person name="Pelaez A.I."/>
            <person name="Sanchez J."/>
            <person name="Ferrer M."/>
        </authorList>
    </citation>
    <scope>NUCLEOTIDE SEQUENCE</scope>
</reference>
<feature type="region of interest" description="Disordered" evidence="1">
    <location>
        <begin position="205"/>
        <end position="227"/>
    </location>
</feature>
<reference evidence="2" key="1">
    <citation type="submission" date="2013-08" db="EMBL/GenBank/DDBJ databases">
        <authorList>
            <person name="Mendez C."/>
            <person name="Richter M."/>
            <person name="Ferrer M."/>
            <person name="Sanchez J."/>
        </authorList>
    </citation>
    <scope>NUCLEOTIDE SEQUENCE</scope>
</reference>
<dbReference type="EMBL" id="AUZZ01000328">
    <property type="protein sequence ID" value="EQD68479.1"/>
    <property type="molecule type" value="Genomic_DNA"/>
</dbReference>
<gene>
    <name evidence="2" type="ORF">B2A_00417</name>
</gene>
<feature type="non-terminal residue" evidence="2">
    <location>
        <position position="1"/>
    </location>
</feature>
<organism evidence="2">
    <name type="scientific">mine drainage metagenome</name>
    <dbReference type="NCBI Taxonomy" id="410659"/>
    <lineage>
        <taxon>unclassified sequences</taxon>
        <taxon>metagenomes</taxon>
        <taxon>ecological metagenomes</taxon>
    </lineage>
</organism>
<evidence type="ECO:0000313" key="2">
    <source>
        <dbReference type="EMBL" id="EQD68479.1"/>
    </source>
</evidence>
<sequence length="227" mass="22982">TAVQPSDSGYLTIYPQGEIRPVAPSLNFRKGQIVAGLTEVPVSPSGQISIYNGSAGTTNVIVDIAGYVATTGASYTPIAPLRICDTRVGNPSGLTGAQTQCNGHTLLAKVPLTINVAGLGTIPDTATAVVVNLTAISPKGSGYLTAYPPSTSPPTASNLNFATSEVVSNEAAVELSGSGTMDLVSNASTDVVVDVAGYFSASGSSYTPLSPQRIADTRCSTSPPPSF</sequence>
<protein>
    <submittedName>
        <fullName evidence="2">Domain-containing protein-like protein</fullName>
    </submittedName>
</protein>
<proteinExistence type="predicted"/>
<accession>T1CL17</accession>